<reference evidence="2" key="1">
    <citation type="journal article" date="2014" name="Int. J. Syst. Evol. Microbiol.">
        <title>Complete genome sequence of Corynebacterium casei LMG S-19264T (=DSM 44701T), isolated from a smear-ripened cheese.</title>
        <authorList>
            <consortium name="US DOE Joint Genome Institute (JGI-PGF)"/>
            <person name="Walter F."/>
            <person name="Albersmeier A."/>
            <person name="Kalinowski J."/>
            <person name="Ruckert C."/>
        </authorList>
    </citation>
    <scope>NUCLEOTIDE SEQUENCE</scope>
    <source>
        <strain evidence="2">CGMCC 1.15425</strain>
    </source>
</reference>
<protein>
    <recommendedName>
        <fullName evidence="1">HicB-like antitoxin of toxin-antitoxin system domain-containing protein</fullName>
    </recommendedName>
</protein>
<accession>A0A917GTK5</accession>
<dbReference type="InterPro" id="IPR051404">
    <property type="entry name" value="TA_system_antitoxin"/>
</dbReference>
<evidence type="ECO:0000313" key="3">
    <source>
        <dbReference type="Proteomes" id="UP000627715"/>
    </source>
</evidence>
<dbReference type="Proteomes" id="UP000627715">
    <property type="component" value="Unassembled WGS sequence"/>
</dbReference>
<name>A0A917GTK5_9GAMM</name>
<comment type="caution">
    <text evidence="2">The sequence shown here is derived from an EMBL/GenBank/DDBJ whole genome shotgun (WGS) entry which is preliminary data.</text>
</comment>
<reference evidence="2" key="2">
    <citation type="submission" date="2020-09" db="EMBL/GenBank/DDBJ databases">
        <authorList>
            <person name="Sun Q."/>
            <person name="Zhou Y."/>
        </authorList>
    </citation>
    <scope>NUCLEOTIDE SEQUENCE</scope>
    <source>
        <strain evidence="2">CGMCC 1.15425</strain>
    </source>
</reference>
<organism evidence="2 3">
    <name type="scientific">Pseudohongiella nitratireducens</name>
    <dbReference type="NCBI Taxonomy" id="1768907"/>
    <lineage>
        <taxon>Bacteria</taxon>
        <taxon>Pseudomonadati</taxon>
        <taxon>Pseudomonadota</taxon>
        <taxon>Gammaproteobacteria</taxon>
        <taxon>Pseudomonadales</taxon>
        <taxon>Pseudohongiellaceae</taxon>
        <taxon>Pseudohongiella</taxon>
    </lineage>
</organism>
<proteinExistence type="predicted"/>
<dbReference type="InterPro" id="IPR031807">
    <property type="entry name" value="HicB-like"/>
</dbReference>
<dbReference type="EMBL" id="BMIY01000005">
    <property type="protein sequence ID" value="GGG56199.1"/>
    <property type="molecule type" value="Genomic_DNA"/>
</dbReference>
<sequence>MNMLFTVIVHHDADSDYGVTVPDLAGCFSAGSTVEEALQNTKEAIECHLEGLLLDGEELPKISRLPEALEQDDRSARLAVIDVDIDGLSNDKERVNISLPRIALRAIDRAAGRAGKTRSAYIVDASLSASRTQ</sequence>
<dbReference type="AlphaFoldDB" id="A0A917GTK5"/>
<feature type="domain" description="HicB-like antitoxin of toxin-antitoxin system" evidence="1">
    <location>
        <begin position="5"/>
        <end position="124"/>
    </location>
</feature>
<evidence type="ECO:0000313" key="2">
    <source>
        <dbReference type="EMBL" id="GGG56199.1"/>
    </source>
</evidence>
<evidence type="ECO:0000259" key="1">
    <source>
        <dbReference type="Pfam" id="PF15919"/>
    </source>
</evidence>
<keyword evidence="3" id="KW-1185">Reference proteome</keyword>
<dbReference type="SUPFAM" id="SSF143100">
    <property type="entry name" value="TTHA1013/TTHA0281-like"/>
    <property type="match status" value="1"/>
</dbReference>
<gene>
    <name evidence="2" type="ORF">GCM10011403_11670</name>
</gene>
<dbReference type="Gene3D" id="3.30.160.250">
    <property type="match status" value="1"/>
</dbReference>
<dbReference type="Pfam" id="PF15919">
    <property type="entry name" value="HicB_lk_antitox"/>
    <property type="match status" value="1"/>
</dbReference>
<dbReference type="InterPro" id="IPR035069">
    <property type="entry name" value="TTHA1013/TTHA0281-like"/>
</dbReference>
<dbReference type="PANTHER" id="PTHR34504:SF2">
    <property type="entry name" value="UPF0150 PROTEIN SSL0259"/>
    <property type="match status" value="1"/>
</dbReference>
<dbReference type="PANTHER" id="PTHR34504">
    <property type="entry name" value="ANTITOXIN HICB"/>
    <property type="match status" value="1"/>
</dbReference>